<evidence type="ECO:0000313" key="1">
    <source>
        <dbReference type="EMBL" id="QJA79573.1"/>
    </source>
</evidence>
<name>A0A6M3KCG6_9ZZZZ</name>
<accession>A0A6M3KCG6</accession>
<evidence type="ECO:0008006" key="2">
    <source>
        <dbReference type="Google" id="ProtNLM"/>
    </source>
</evidence>
<reference evidence="1" key="1">
    <citation type="submission" date="2020-03" db="EMBL/GenBank/DDBJ databases">
        <title>The deep terrestrial virosphere.</title>
        <authorList>
            <person name="Holmfeldt K."/>
            <person name="Nilsson E."/>
            <person name="Simone D."/>
            <person name="Lopez-Fernandez M."/>
            <person name="Wu X."/>
            <person name="de Brujin I."/>
            <person name="Lundin D."/>
            <person name="Andersson A."/>
            <person name="Bertilsson S."/>
            <person name="Dopson M."/>
        </authorList>
    </citation>
    <scope>NUCLEOTIDE SEQUENCE</scope>
    <source>
        <strain evidence="1">MM415A00866</strain>
    </source>
</reference>
<proteinExistence type="predicted"/>
<sequence length="492" mass="54772">MNIKITMNAVDITNYVRLDTIEVDAALGQNVTTCSFIADDITGVVDPIELKVVVLTNAAETVKYFAGIVASVTNVIEGIGIVHHVECQDYTLLTEMAIVNETYLAKTDKFMIDDMFTDNLSEISTAGITETGIPAPTMVFNYTSIRAALDQISKITGMEWYIDYDKVLHYHAPAEQYASFDLSDAPDNSTTFPYYDFQYARDATKIINVVTVVGAWYKSSDITTEFAGDGQQMLFKLPYSRIQAPAANPAVIQVWRNTNIEGTPTWTAKTVGLANTEDSGSFDVMFNFGEATLEWAVAPPAFYDAWKMTYRYAVAIAQTSRDQPSITAYGREYHKKVVDKDVQSFEQAEQRGRQILNEQANVKTILSLKHNQDGAVVGQRQKVTHALFGLDGYYTISKIRMVFRRSSTAEYICTLAGSHPNDDILDNLRELNRLVNFHESNPDEQTFQLFSLDESMALAHATPIAGTETTQDYTWGASGSGKDLDWSLGTWA</sequence>
<organism evidence="1">
    <name type="scientific">viral metagenome</name>
    <dbReference type="NCBI Taxonomy" id="1070528"/>
    <lineage>
        <taxon>unclassified sequences</taxon>
        <taxon>metagenomes</taxon>
        <taxon>organismal metagenomes</taxon>
    </lineage>
</organism>
<dbReference type="AlphaFoldDB" id="A0A6M3KCG6"/>
<dbReference type="EMBL" id="MT142386">
    <property type="protein sequence ID" value="QJA79573.1"/>
    <property type="molecule type" value="Genomic_DNA"/>
</dbReference>
<protein>
    <recommendedName>
        <fullName evidence="2">Tail protein</fullName>
    </recommendedName>
</protein>
<gene>
    <name evidence="1" type="ORF">MM415A00866_0016</name>
</gene>